<reference evidence="2" key="1">
    <citation type="submission" date="2018-05" db="EMBL/GenBank/DDBJ databases">
        <title>Draft genome of Mucuna pruriens seed.</title>
        <authorList>
            <person name="Nnadi N.E."/>
            <person name="Vos R."/>
            <person name="Hasami M.H."/>
            <person name="Devisetty U.K."/>
            <person name="Aguiy J.C."/>
        </authorList>
    </citation>
    <scope>NUCLEOTIDE SEQUENCE [LARGE SCALE GENOMIC DNA]</scope>
    <source>
        <strain evidence="2">JCA_2017</strain>
    </source>
</reference>
<feature type="domain" description="Reverse transcriptase Ty1/copia-type" evidence="1">
    <location>
        <begin position="95"/>
        <end position="181"/>
    </location>
</feature>
<dbReference type="EMBL" id="QJKJ01002868">
    <property type="protein sequence ID" value="RDY00980.1"/>
    <property type="molecule type" value="Genomic_DNA"/>
</dbReference>
<sequence>MMDGSIERYKVQIVTKGYTQTYGDYEETFSPVAKLNIVRILLSLAANLDWSLHHDVNNAFLPNDLEEEVYMDIPPSYVIPLQDKLVCKLERAFNANHTLFLKHHQGKATAFIIYVDDMIITRNGTKEIAKIQMQLCVEFEIKNLGGQKYFLQIKVYISYEEIFISQRKYVLDLLFEVRMLDYKLYMQNPSERHMEAIIRILHYLKFVSRRGIMFSKNNHLNVKGYTNADWAGSIVVTNIAHNHVQHDHTKHIEIDRHFIKENLYWCRNCTTSL</sequence>
<evidence type="ECO:0000313" key="2">
    <source>
        <dbReference type="EMBL" id="RDY00980.1"/>
    </source>
</evidence>
<keyword evidence="3" id="KW-1185">Reference proteome</keyword>
<dbReference type="PANTHER" id="PTHR11439:SF467">
    <property type="entry name" value="INTEGRASE CATALYTIC DOMAIN-CONTAINING PROTEIN"/>
    <property type="match status" value="1"/>
</dbReference>
<organism evidence="2 3">
    <name type="scientific">Mucuna pruriens</name>
    <name type="common">Velvet bean</name>
    <name type="synonym">Dolichos pruriens</name>
    <dbReference type="NCBI Taxonomy" id="157652"/>
    <lineage>
        <taxon>Eukaryota</taxon>
        <taxon>Viridiplantae</taxon>
        <taxon>Streptophyta</taxon>
        <taxon>Embryophyta</taxon>
        <taxon>Tracheophyta</taxon>
        <taxon>Spermatophyta</taxon>
        <taxon>Magnoliopsida</taxon>
        <taxon>eudicotyledons</taxon>
        <taxon>Gunneridae</taxon>
        <taxon>Pentapetalae</taxon>
        <taxon>rosids</taxon>
        <taxon>fabids</taxon>
        <taxon>Fabales</taxon>
        <taxon>Fabaceae</taxon>
        <taxon>Papilionoideae</taxon>
        <taxon>50 kb inversion clade</taxon>
        <taxon>NPAAA clade</taxon>
        <taxon>indigoferoid/millettioid clade</taxon>
        <taxon>Phaseoleae</taxon>
        <taxon>Mucuna</taxon>
    </lineage>
</organism>
<dbReference type="STRING" id="157652.A0A371HDY2"/>
<accession>A0A371HDY2</accession>
<dbReference type="Pfam" id="PF07727">
    <property type="entry name" value="RVT_2"/>
    <property type="match status" value="2"/>
</dbReference>
<gene>
    <name evidence="2" type="ORF">CR513_15760</name>
</gene>
<dbReference type="OrthoDB" id="411615at2759"/>
<dbReference type="PANTHER" id="PTHR11439">
    <property type="entry name" value="GAG-POL-RELATED RETROTRANSPOSON"/>
    <property type="match status" value="1"/>
</dbReference>
<feature type="domain" description="Reverse transcriptase Ty1/copia-type" evidence="1">
    <location>
        <begin position="8"/>
        <end position="92"/>
    </location>
</feature>
<feature type="non-terminal residue" evidence="2">
    <location>
        <position position="1"/>
    </location>
</feature>
<protein>
    <recommendedName>
        <fullName evidence="1">Reverse transcriptase Ty1/copia-type domain-containing protein</fullName>
    </recommendedName>
</protein>
<dbReference type="AlphaFoldDB" id="A0A371HDY2"/>
<dbReference type="Proteomes" id="UP000257109">
    <property type="component" value="Unassembled WGS sequence"/>
</dbReference>
<evidence type="ECO:0000259" key="1">
    <source>
        <dbReference type="Pfam" id="PF07727"/>
    </source>
</evidence>
<evidence type="ECO:0000313" key="3">
    <source>
        <dbReference type="Proteomes" id="UP000257109"/>
    </source>
</evidence>
<dbReference type="InterPro" id="IPR013103">
    <property type="entry name" value="RVT_2"/>
</dbReference>
<comment type="caution">
    <text evidence="2">The sequence shown here is derived from an EMBL/GenBank/DDBJ whole genome shotgun (WGS) entry which is preliminary data.</text>
</comment>
<proteinExistence type="predicted"/>
<name>A0A371HDY2_MUCPR</name>